<dbReference type="Proteomes" id="UP001580346">
    <property type="component" value="Unassembled WGS sequence"/>
</dbReference>
<accession>A0ABV5AS53</accession>
<evidence type="ECO:0000313" key="3">
    <source>
        <dbReference type="Proteomes" id="UP001580346"/>
    </source>
</evidence>
<dbReference type="EMBL" id="JBHHMI010000005">
    <property type="protein sequence ID" value="MFB5266862.1"/>
    <property type="molecule type" value="Genomic_DNA"/>
</dbReference>
<evidence type="ECO:0008006" key="4">
    <source>
        <dbReference type="Google" id="ProtNLM"/>
    </source>
</evidence>
<keyword evidence="3" id="KW-1185">Reference proteome</keyword>
<comment type="caution">
    <text evidence="2">The sequence shown here is derived from an EMBL/GenBank/DDBJ whole genome shotgun (WGS) entry which is preliminary data.</text>
</comment>
<protein>
    <recommendedName>
        <fullName evidence="4">DUF697 domain-containing protein</fullName>
    </recommendedName>
</protein>
<dbReference type="RefSeq" id="WP_375354765.1">
    <property type="nucleotide sequence ID" value="NZ_JBHHMI010000005.1"/>
</dbReference>
<feature type="compositionally biased region" description="Basic and acidic residues" evidence="1">
    <location>
        <begin position="189"/>
        <end position="205"/>
    </location>
</feature>
<organism evidence="2 3">
    <name type="scientific">Paenibacillus enshidis</name>
    <dbReference type="NCBI Taxonomy" id="1458439"/>
    <lineage>
        <taxon>Bacteria</taxon>
        <taxon>Bacillati</taxon>
        <taxon>Bacillota</taxon>
        <taxon>Bacilli</taxon>
        <taxon>Bacillales</taxon>
        <taxon>Paenibacillaceae</taxon>
        <taxon>Paenibacillus</taxon>
    </lineage>
</organism>
<proteinExistence type="predicted"/>
<evidence type="ECO:0000313" key="2">
    <source>
        <dbReference type="EMBL" id="MFB5266862.1"/>
    </source>
</evidence>
<gene>
    <name evidence="2" type="ORF">ACE41H_08680</name>
</gene>
<reference evidence="2 3" key="1">
    <citation type="submission" date="2024-09" db="EMBL/GenBank/DDBJ databases">
        <title>Paenibacillus zeirhizospherea sp. nov., isolated from surface of the maize (Zea mays) roots in a horticulture field, Hungary.</title>
        <authorList>
            <person name="Marton D."/>
            <person name="Farkas M."/>
            <person name="Bedics A."/>
            <person name="Toth E."/>
            <person name="Tancsics A."/>
            <person name="Boka K."/>
            <person name="Maroti G."/>
            <person name="Kriszt B."/>
            <person name="Cserhati M."/>
        </authorList>
    </citation>
    <scope>NUCLEOTIDE SEQUENCE [LARGE SCALE GENOMIC DNA]</scope>
    <source>
        <strain evidence="2 3">KCTC 33519</strain>
    </source>
</reference>
<name>A0ABV5AS53_9BACL</name>
<sequence length="214" mass="23359">MTLHTVEDLDRIRQECRSMVTKRAIASGGTALIPLPGADVFADVGILMQLLPAINAKFGLSERDLSGLDAETKSMVYGLITSVGSSLIGRVVTKEIILHLLQKLGLRIATRHAAKLVPILGQGLAAALGFTAMRMIGNRHVDECYEVAKRLMRQRAAEKRADGWTVPQAPLKPIPAGRVIQLLPPGSEGRTKQASEEEDPTERMLNRNNPRIRV</sequence>
<feature type="region of interest" description="Disordered" evidence="1">
    <location>
        <begin position="183"/>
        <end position="214"/>
    </location>
</feature>
<evidence type="ECO:0000256" key="1">
    <source>
        <dbReference type="SAM" id="MobiDB-lite"/>
    </source>
</evidence>